<keyword evidence="3 7" id="KW-0378">Hydrolase</keyword>
<feature type="region of interest" description="Disordered" evidence="9">
    <location>
        <begin position="630"/>
        <end position="655"/>
    </location>
</feature>
<evidence type="ECO:0000259" key="10">
    <source>
        <dbReference type="PROSITE" id="PS50828"/>
    </source>
</evidence>
<evidence type="ECO:0000256" key="4">
    <source>
        <dbReference type="ARBA" id="ARBA00022840"/>
    </source>
</evidence>
<dbReference type="SUPFAM" id="SSF48334">
    <property type="entry name" value="DNA repair protein MutS, domain III"/>
    <property type="match status" value="1"/>
</dbReference>
<evidence type="ECO:0000256" key="6">
    <source>
        <dbReference type="ARBA" id="ARBA00023125"/>
    </source>
</evidence>
<dbReference type="Pfam" id="PF20297">
    <property type="entry name" value="MSSS"/>
    <property type="match status" value="1"/>
</dbReference>
<dbReference type="GO" id="GO:0004519">
    <property type="term" value="F:endonuclease activity"/>
    <property type="evidence" value="ECO:0007669"/>
    <property type="project" value="UniProtKB-KW"/>
</dbReference>
<dbReference type="SMART" id="SM00534">
    <property type="entry name" value="MUTSac"/>
    <property type="match status" value="1"/>
</dbReference>
<dbReference type="EMBL" id="JBHSWI010000001">
    <property type="protein sequence ID" value="MFC6646159.1"/>
    <property type="molecule type" value="Genomic_DNA"/>
</dbReference>
<keyword evidence="1 7" id="KW-0699">rRNA-binding</keyword>
<dbReference type="EC" id="3.6.4.-" evidence="7"/>
<proteinExistence type="inferred from homology"/>
<dbReference type="RefSeq" id="WP_263369854.1">
    <property type="nucleotide sequence ID" value="NZ_JAGSYD010000001.1"/>
</dbReference>
<evidence type="ECO:0000313" key="11">
    <source>
        <dbReference type="EMBL" id="MFC6646159.1"/>
    </source>
</evidence>
<feature type="domain" description="Smr" evidence="10">
    <location>
        <begin position="730"/>
        <end position="805"/>
    </location>
</feature>
<evidence type="ECO:0000256" key="2">
    <source>
        <dbReference type="ARBA" id="ARBA00022741"/>
    </source>
</evidence>
<dbReference type="Proteomes" id="UP001596391">
    <property type="component" value="Unassembled WGS sequence"/>
</dbReference>
<accession>A0ABW1ZAF7</accession>
<comment type="similarity">
    <text evidence="7">Belongs to the DNA mismatch repair MutS family. MutS2 subfamily.</text>
</comment>
<dbReference type="NCBIfam" id="TIGR01069">
    <property type="entry name" value="mutS2"/>
    <property type="match status" value="1"/>
</dbReference>
<dbReference type="InterPro" id="IPR007696">
    <property type="entry name" value="DNA_mismatch_repair_MutS_core"/>
</dbReference>
<dbReference type="HAMAP" id="MF_00092">
    <property type="entry name" value="MutS2"/>
    <property type="match status" value="1"/>
</dbReference>
<sequence>MSLSERGGAALQWELLRERVSSGARSPLGKARVLALEPSAEREWIAAQQTRTAEMRPLVTAGALFNFRGLIDPKNLLDKARIQGAALEAAELLDVLAHAERVAEWTQLVMSPPDAVRCKWPAIEALSAPLLEFDLGGLLRTLQGKIEPDGSLADDASPDLARIRREMARQHRAIEDTLRRALGRLSEDGSVQDALITVRGERFVIPVKVEARRKVQGVVHGSSSTGQTVFVEPLETIEANNELVRLLDEEQAEIHRILVMMTRAVATNAASLQLGAEVLAQVDAHQAVARFAEDFACVRPSFEGEFALEQARHPLLEMRLRESDGRITPLDIMLPAGPREMIISGPNTGGKTVALKTSGLLVLMAQAGMPVPAMRATLPLFTAVYADIGDAQSIEQNLSTFSAHVVNVDRISRVADDRSLVLLDELGSATDPEEGAALAVAVAKHFLARNTWTFITTHLTALKVYAAGEAGVFNAAVGFDEATLSPTYELRLGVPGASAGLNIAARLGMDPAIVEVARAQRTTQQADIARFLDELHNQLGLAAQERETLAETQRKLDNERSHLAVEGRAQMQAYAREMRRDLEKLIEEFEGQLRDTVKAIDDKTVAKKIARDAAVRIAGLKREFGERFQSTVAAKDPTPASAKKQDNKREPKAGDLVRLKSLNSEGRVARVIDAKTLEVNVGAMKMRVPMSDVLEVTPVRERPIDAVRRRGGGVHVQSSSSDSDYMTTEINVIGRTADEAEGEVDRFVEQAFLAGLPRVRVVHGVGMGILRRTLRDFLKNHPHVASITEPPYNEGGQGATVVELRN</sequence>
<dbReference type="Gene3D" id="3.40.50.300">
    <property type="entry name" value="P-loop containing nucleotide triphosphate hydrolases"/>
    <property type="match status" value="1"/>
</dbReference>
<dbReference type="Gene3D" id="3.30.1370.110">
    <property type="match status" value="1"/>
</dbReference>
<evidence type="ECO:0000256" key="5">
    <source>
        <dbReference type="ARBA" id="ARBA00022884"/>
    </source>
</evidence>
<dbReference type="SMART" id="SM00533">
    <property type="entry name" value="MUTSd"/>
    <property type="match status" value="1"/>
</dbReference>
<dbReference type="PIRSF" id="PIRSF005814">
    <property type="entry name" value="MutS_YshD"/>
    <property type="match status" value="1"/>
</dbReference>
<dbReference type="Pfam" id="PF01713">
    <property type="entry name" value="Smr"/>
    <property type="match status" value="1"/>
</dbReference>
<protein>
    <recommendedName>
        <fullName evidence="7">Endonuclease MutS2</fullName>
        <ecNumber evidence="7">3.1.-.-</ecNumber>
    </recommendedName>
    <alternativeName>
        <fullName evidence="7">Ribosome-associated protein quality control-upstream factor</fullName>
        <shortName evidence="7">RQC-upstream factor</shortName>
        <shortName evidence="7">RqcU</shortName>
        <ecNumber evidence="7">3.6.4.-</ecNumber>
    </alternativeName>
</protein>
<keyword evidence="7" id="KW-0540">Nuclease</keyword>
<dbReference type="InterPro" id="IPR046893">
    <property type="entry name" value="MSSS"/>
</dbReference>
<dbReference type="InterPro" id="IPR045076">
    <property type="entry name" value="MutS"/>
</dbReference>
<keyword evidence="5 7" id="KW-0694">RNA-binding</keyword>
<keyword evidence="2 7" id="KW-0547">Nucleotide-binding</keyword>
<dbReference type="InterPro" id="IPR002625">
    <property type="entry name" value="Smr_dom"/>
</dbReference>
<comment type="function">
    <text evidence="7">Acts as a ribosome collision sensor, splitting the ribosome into its 2 subunits. Detects stalled/collided 70S ribosomes which it binds and splits by an ATP-hydrolysis driven conformational change. Acts upstream of the ribosome quality control system (RQC), a ribosome-associated complex that mediates the extraction of incompletely synthesized nascent chains from stalled ribosomes and their subsequent degradation. Probably generates substrates for RQC.</text>
</comment>
<keyword evidence="4 7" id="KW-0067">ATP-binding</keyword>
<dbReference type="InterPro" id="IPR005747">
    <property type="entry name" value="MutS2"/>
</dbReference>
<keyword evidence="6 7" id="KW-0238">DNA-binding</keyword>
<comment type="subunit">
    <text evidence="7">Homodimer. Binds to stalled ribosomes, contacting rRNA.</text>
</comment>
<organism evidence="11 12">
    <name type="scientific">Granulicella cerasi</name>
    <dbReference type="NCBI Taxonomy" id="741063"/>
    <lineage>
        <taxon>Bacteria</taxon>
        <taxon>Pseudomonadati</taxon>
        <taxon>Acidobacteriota</taxon>
        <taxon>Terriglobia</taxon>
        <taxon>Terriglobales</taxon>
        <taxon>Acidobacteriaceae</taxon>
        <taxon>Granulicella</taxon>
    </lineage>
</organism>
<keyword evidence="7 11" id="KW-0255">Endonuclease</keyword>
<dbReference type="PANTHER" id="PTHR48466:SF2">
    <property type="entry name" value="OS10G0509000 PROTEIN"/>
    <property type="match status" value="1"/>
</dbReference>
<dbReference type="InterPro" id="IPR036063">
    <property type="entry name" value="Smr_dom_sf"/>
</dbReference>
<dbReference type="InterPro" id="IPR036187">
    <property type="entry name" value="DNA_mismatch_repair_MutS_sf"/>
</dbReference>
<evidence type="ECO:0000256" key="1">
    <source>
        <dbReference type="ARBA" id="ARBA00022730"/>
    </source>
</evidence>
<name>A0ABW1ZAF7_9BACT</name>
<reference evidence="12" key="1">
    <citation type="journal article" date="2019" name="Int. J. Syst. Evol. Microbiol.">
        <title>The Global Catalogue of Microorganisms (GCM) 10K type strain sequencing project: providing services to taxonomists for standard genome sequencing and annotation.</title>
        <authorList>
            <consortium name="The Broad Institute Genomics Platform"/>
            <consortium name="The Broad Institute Genome Sequencing Center for Infectious Disease"/>
            <person name="Wu L."/>
            <person name="Ma J."/>
        </authorList>
    </citation>
    <scope>NUCLEOTIDE SEQUENCE [LARGE SCALE GENOMIC DNA]</scope>
    <source>
        <strain evidence="12">CGMCC 1.16026</strain>
    </source>
</reference>
<feature type="coiled-coil region" evidence="8">
    <location>
        <begin position="542"/>
        <end position="599"/>
    </location>
</feature>
<keyword evidence="12" id="KW-1185">Reference proteome</keyword>
<comment type="caution">
    <text evidence="11">The sequence shown here is derived from an EMBL/GenBank/DDBJ whole genome shotgun (WGS) entry which is preliminary data.</text>
</comment>
<dbReference type="InterPro" id="IPR027417">
    <property type="entry name" value="P-loop_NTPase"/>
</dbReference>
<feature type="binding site" evidence="7">
    <location>
        <begin position="345"/>
        <end position="352"/>
    </location>
    <ligand>
        <name>ATP</name>
        <dbReference type="ChEBI" id="CHEBI:30616"/>
    </ligand>
</feature>
<dbReference type="InterPro" id="IPR000432">
    <property type="entry name" value="DNA_mismatch_repair_MutS_C"/>
</dbReference>
<dbReference type="PANTHER" id="PTHR48466">
    <property type="entry name" value="OS10G0509000 PROTEIN-RELATED"/>
    <property type="match status" value="1"/>
</dbReference>
<dbReference type="EC" id="3.1.-.-" evidence="7"/>
<dbReference type="SUPFAM" id="SSF52540">
    <property type="entry name" value="P-loop containing nucleoside triphosphate hydrolases"/>
    <property type="match status" value="1"/>
</dbReference>
<evidence type="ECO:0000256" key="8">
    <source>
        <dbReference type="SAM" id="Coils"/>
    </source>
</evidence>
<gene>
    <name evidence="7" type="primary">mutS2</name>
    <name evidence="7" type="synonym">rqcU</name>
    <name evidence="11" type="ORF">ACFQBQ_11310</name>
</gene>
<keyword evidence="8" id="KW-0175">Coiled coil</keyword>
<evidence type="ECO:0000256" key="3">
    <source>
        <dbReference type="ARBA" id="ARBA00022801"/>
    </source>
</evidence>
<feature type="compositionally biased region" description="Basic and acidic residues" evidence="9">
    <location>
        <begin position="643"/>
        <end position="655"/>
    </location>
</feature>
<comment type="function">
    <text evidence="7">Endonuclease that is involved in the suppression of homologous recombination and thus may have a key role in the control of bacterial genetic diversity.</text>
</comment>
<dbReference type="SMART" id="SM00463">
    <property type="entry name" value="SMR"/>
    <property type="match status" value="1"/>
</dbReference>
<evidence type="ECO:0000256" key="7">
    <source>
        <dbReference type="HAMAP-Rule" id="MF_00092"/>
    </source>
</evidence>
<evidence type="ECO:0000313" key="12">
    <source>
        <dbReference type="Proteomes" id="UP001596391"/>
    </source>
</evidence>
<dbReference type="PROSITE" id="PS50828">
    <property type="entry name" value="SMR"/>
    <property type="match status" value="1"/>
</dbReference>
<dbReference type="Pfam" id="PF00488">
    <property type="entry name" value="MutS_V"/>
    <property type="match status" value="1"/>
</dbReference>
<evidence type="ECO:0000256" key="9">
    <source>
        <dbReference type="SAM" id="MobiDB-lite"/>
    </source>
</evidence>